<dbReference type="Proteomes" id="UP000821845">
    <property type="component" value="Chromosome 4"/>
</dbReference>
<dbReference type="EMBL" id="CM023484">
    <property type="protein sequence ID" value="KAH6933315.1"/>
    <property type="molecule type" value="Genomic_DNA"/>
</dbReference>
<name>A0ACB7SFC8_HYAAI</name>
<evidence type="ECO:0000313" key="1">
    <source>
        <dbReference type="EMBL" id="KAH6933315.1"/>
    </source>
</evidence>
<comment type="caution">
    <text evidence="1">The sequence shown here is derived from an EMBL/GenBank/DDBJ whole genome shotgun (WGS) entry which is preliminary data.</text>
</comment>
<accession>A0ACB7SFC8</accession>
<sequence length="74" mass="8157">MPKDGVHCYTWTEDESAKGSNEVASTLHRTLRSLSYKGIHEVRLVANGCAGQNKNSTMIGVVLWWLQNEAPAQA</sequence>
<keyword evidence="2" id="KW-1185">Reference proteome</keyword>
<evidence type="ECO:0000313" key="2">
    <source>
        <dbReference type="Proteomes" id="UP000821845"/>
    </source>
</evidence>
<gene>
    <name evidence="1" type="ORF">HPB50_014170</name>
</gene>
<reference evidence="1" key="1">
    <citation type="submission" date="2020-05" db="EMBL/GenBank/DDBJ databases">
        <title>Large-scale comparative analyses of tick genomes elucidate their genetic diversity and vector capacities.</title>
        <authorList>
            <person name="Jia N."/>
            <person name="Wang J."/>
            <person name="Shi W."/>
            <person name="Du L."/>
            <person name="Sun Y."/>
            <person name="Zhan W."/>
            <person name="Jiang J."/>
            <person name="Wang Q."/>
            <person name="Zhang B."/>
            <person name="Ji P."/>
            <person name="Sakyi L.B."/>
            <person name="Cui X."/>
            <person name="Yuan T."/>
            <person name="Jiang B."/>
            <person name="Yang W."/>
            <person name="Lam T.T.-Y."/>
            <person name="Chang Q."/>
            <person name="Ding S."/>
            <person name="Wang X."/>
            <person name="Zhu J."/>
            <person name="Ruan X."/>
            <person name="Zhao L."/>
            <person name="Wei J."/>
            <person name="Que T."/>
            <person name="Du C."/>
            <person name="Cheng J."/>
            <person name="Dai P."/>
            <person name="Han X."/>
            <person name="Huang E."/>
            <person name="Gao Y."/>
            <person name="Liu J."/>
            <person name="Shao H."/>
            <person name="Ye R."/>
            <person name="Li L."/>
            <person name="Wei W."/>
            <person name="Wang X."/>
            <person name="Wang C."/>
            <person name="Yang T."/>
            <person name="Huo Q."/>
            <person name="Li W."/>
            <person name="Guo W."/>
            <person name="Chen H."/>
            <person name="Zhou L."/>
            <person name="Ni X."/>
            <person name="Tian J."/>
            <person name="Zhou Y."/>
            <person name="Sheng Y."/>
            <person name="Liu T."/>
            <person name="Pan Y."/>
            <person name="Xia L."/>
            <person name="Li J."/>
            <person name="Zhao F."/>
            <person name="Cao W."/>
        </authorList>
    </citation>
    <scope>NUCLEOTIDE SEQUENCE</scope>
    <source>
        <strain evidence="1">Hyas-2018</strain>
    </source>
</reference>
<protein>
    <submittedName>
        <fullName evidence="1">Uncharacterized protein</fullName>
    </submittedName>
</protein>
<proteinExistence type="predicted"/>
<organism evidence="1 2">
    <name type="scientific">Hyalomma asiaticum</name>
    <name type="common">Tick</name>
    <dbReference type="NCBI Taxonomy" id="266040"/>
    <lineage>
        <taxon>Eukaryota</taxon>
        <taxon>Metazoa</taxon>
        <taxon>Ecdysozoa</taxon>
        <taxon>Arthropoda</taxon>
        <taxon>Chelicerata</taxon>
        <taxon>Arachnida</taxon>
        <taxon>Acari</taxon>
        <taxon>Parasitiformes</taxon>
        <taxon>Ixodida</taxon>
        <taxon>Ixodoidea</taxon>
        <taxon>Ixodidae</taxon>
        <taxon>Hyalomminae</taxon>
        <taxon>Hyalomma</taxon>
    </lineage>
</organism>